<protein>
    <submittedName>
        <fullName evidence="4">Uncharacterized protein</fullName>
    </submittedName>
</protein>
<evidence type="ECO:0000313" key="3">
    <source>
        <dbReference type="EMBL" id="CAB4214470.1"/>
    </source>
</evidence>
<dbReference type="EMBL" id="LR797401">
    <property type="protein sequence ID" value="CAB4214470.1"/>
    <property type="molecule type" value="Genomic_DNA"/>
</dbReference>
<sequence length="124" mass="14375">MRSRYVYNPQGELIYAIERGVVTCDKRDCEVDPGYMVMPDIQPYQNMVNGGIITSRSKHREFLKQHNLVEIGNEKQKSVADLRKTGVKESLVASMQRAKEQYGTRHVEKAISETLNKAYELRRR</sequence>
<accession>A0A6J7XBA0</accession>
<proteinExistence type="predicted"/>
<dbReference type="EMBL" id="LR796867">
    <property type="protein sequence ID" value="CAB4171444.1"/>
    <property type="molecule type" value="Genomic_DNA"/>
</dbReference>
<name>A0A6J7XBA0_9CAUD</name>
<reference evidence="4" key="1">
    <citation type="submission" date="2020-05" db="EMBL/GenBank/DDBJ databases">
        <authorList>
            <person name="Chiriac C."/>
            <person name="Salcher M."/>
            <person name="Ghai R."/>
            <person name="Kavagutti S V."/>
        </authorList>
    </citation>
    <scope>NUCLEOTIDE SEQUENCE</scope>
</reference>
<evidence type="ECO:0000313" key="1">
    <source>
        <dbReference type="EMBL" id="CAB4171444.1"/>
    </source>
</evidence>
<dbReference type="EMBL" id="LR797032">
    <property type="protein sequence ID" value="CAB4182971.1"/>
    <property type="molecule type" value="Genomic_DNA"/>
</dbReference>
<evidence type="ECO:0000313" key="2">
    <source>
        <dbReference type="EMBL" id="CAB4182971.1"/>
    </source>
</evidence>
<evidence type="ECO:0000313" key="4">
    <source>
        <dbReference type="EMBL" id="CAB5228370.1"/>
    </source>
</evidence>
<dbReference type="EMBL" id="LR798384">
    <property type="protein sequence ID" value="CAB5228370.1"/>
    <property type="molecule type" value="Genomic_DNA"/>
</dbReference>
<organism evidence="4">
    <name type="scientific">uncultured Caudovirales phage</name>
    <dbReference type="NCBI Taxonomy" id="2100421"/>
    <lineage>
        <taxon>Viruses</taxon>
        <taxon>Duplodnaviria</taxon>
        <taxon>Heunggongvirae</taxon>
        <taxon>Uroviricota</taxon>
        <taxon>Caudoviricetes</taxon>
        <taxon>Peduoviridae</taxon>
        <taxon>Maltschvirus</taxon>
        <taxon>Maltschvirus maltsch</taxon>
    </lineage>
</organism>
<gene>
    <name evidence="2" type="ORF">UFOVP1095_49</name>
    <name evidence="3" type="ORF">UFOVP1452_49</name>
    <name evidence="4" type="ORF">UFOVP1540_26</name>
    <name evidence="1" type="ORF">UFOVP918_49</name>
</gene>